<keyword evidence="5" id="KW-1185">Reference proteome</keyword>
<dbReference type="Pfam" id="PF19187">
    <property type="entry name" value="HTH_PafC"/>
    <property type="match status" value="1"/>
</dbReference>
<dbReference type="EMBL" id="AOCK01000016">
    <property type="protein sequence ID" value="EMQ96621.1"/>
    <property type="molecule type" value="Genomic_DNA"/>
</dbReference>
<dbReference type="RefSeq" id="WP_007273193.1">
    <property type="nucleotide sequence ID" value="NZ_AOCK01000016.1"/>
</dbReference>
<name>M7MNK0_9MICC</name>
<dbReference type="InterPro" id="IPR051534">
    <property type="entry name" value="CBASS_pafABC_assoc_protein"/>
</dbReference>
<dbReference type="InterPro" id="IPR026881">
    <property type="entry name" value="WYL_dom"/>
</dbReference>
<proteinExistence type="predicted"/>
<feature type="domain" description="WYL" evidence="1">
    <location>
        <begin position="151"/>
        <end position="212"/>
    </location>
</feature>
<dbReference type="PATRIC" id="fig|1276920.7.peg.4037"/>
<dbReference type="PROSITE" id="PS52050">
    <property type="entry name" value="WYL"/>
    <property type="match status" value="2"/>
</dbReference>
<evidence type="ECO:0000259" key="3">
    <source>
        <dbReference type="Pfam" id="PF25583"/>
    </source>
</evidence>
<feature type="domain" description="WYL" evidence="1">
    <location>
        <begin position="479"/>
        <end position="545"/>
    </location>
</feature>
<accession>M7MNK0</accession>
<feature type="domain" description="PafC HTH" evidence="2">
    <location>
        <begin position="342"/>
        <end position="454"/>
    </location>
</feature>
<protein>
    <submittedName>
        <fullName evidence="4">Transcriptional regulator</fullName>
    </submittedName>
</protein>
<dbReference type="AlphaFoldDB" id="M7MNK0"/>
<reference evidence="4 5" key="1">
    <citation type="journal article" date="2013" name="Genome Announc.">
        <title>Draft Genome Sequence of Arthrobacter gangotriensis Strain Lz1yT, Isolated from a Penguin Rookery Soil Sample Collected in Antarctica, near the Indian Station Dakshin Gangotri.</title>
        <authorList>
            <person name="Shivaji S."/>
            <person name="Ara S."/>
            <person name="Bandi S."/>
            <person name="Singh A."/>
            <person name="Kumar Pinnaka A."/>
        </authorList>
    </citation>
    <scope>NUCLEOTIDE SEQUENCE [LARGE SCALE GENOMIC DNA]</scope>
    <source>
        <strain evidence="4 5">Lz1y</strain>
    </source>
</reference>
<dbReference type="eggNOG" id="COG2378">
    <property type="taxonomic scope" value="Bacteria"/>
</dbReference>
<comment type="caution">
    <text evidence="4">The sequence shown here is derived from an EMBL/GenBank/DDBJ whole genome shotgun (WGS) entry which is preliminary data.</text>
</comment>
<evidence type="ECO:0000313" key="4">
    <source>
        <dbReference type="EMBL" id="EMQ96621.1"/>
    </source>
</evidence>
<sequence>MAQFNPGTPSRAEKLVSLTYALINTPHGYSKRELRKIVDDYQGLNDAAFDRKFDRDKKDLRDMAVPVKTIGTGAEERYLITPESYRLPEVAFSTEEAAVLGLAAQLWKDTDLESFASRANGRLSAGLEDIGHGVHFTEYVPRLHAVGPAVGACLEAVWASQELSFEYLDAQGLITQRTVDAWGIGSRFGNWYLVGLDHKRQETRMFRLTRILSGLHTGKTHESRPAGFSMADTLGRLDPDIAGEAAHLRLGKDTGWALRARATSITPAETHDEVYVQFHDLMGLAAEVAKLGDGAQVLSPAPLAVMVRRKLDDALAAQKAPVPEYKLSRRRNAGRPPSTAAVARNLDIISYVARHGSPTVGQTAAHFDLSEKQLLAHLQTIMMCGVPNGLPDELIDVEWEAGTISINNAEALNAPIRLSLPEAATMLAGLASLRGLPDFEHAHAVDSAHAKLREAAVGFEGLESVLSIALRSTEENAAYATLVHAIREHLEVEMTYYSASSDAVTQRRVEPLRLLEHAGRQYLRAYSLRNEQIRSFRLDRIQSATETGVSFALDPARHEDTDEIFFTPGPADQLVVLGFSPRLASLVDEYAPEGWAKAGDEIIAEIRMSSTRTIPGMVAYHGGDLRAIGPVSLCTEVKAWLSAATTGSEVK</sequence>
<dbReference type="InterPro" id="IPR057727">
    <property type="entry name" value="WCX_dom"/>
</dbReference>
<dbReference type="Pfam" id="PF25583">
    <property type="entry name" value="WCX"/>
    <property type="match status" value="1"/>
</dbReference>
<dbReference type="Proteomes" id="UP000012015">
    <property type="component" value="Unassembled WGS sequence"/>
</dbReference>
<dbReference type="InterPro" id="IPR043839">
    <property type="entry name" value="PafC_HTH"/>
</dbReference>
<organism evidence="4 5">
    <name type="scientific">Paeniglutamicibacter gangotriensis Lz1y</name>
    <dbReference type="NCBI Taxonomy" id="1276920"/>
    <lineage>
        <taxon>Bacteria</taxon>
        <taxon>Bacillati</taxon>
        <taxon>Actinomycetota</taxon>
        <taxon>Actinomycetes</taxon>
        <taxon>Micrococcales</taxon>
        <taxon>Micrococcaceae</taxon>
        <taxon>Paeniglutamicibacter</taxon>
    </lineage>
</organism>
<dbReference type="STRING" id="1276920.ADIAG_04045"/>
<dbReference type="PANTHER" id="PTHR34580:SF1">
    <property type="entry name" value="PROTEIN PAFC"/>
    <property type="match status" value="1"/>
</dbReference>
<gene>
    <name evidence="4" type="ORF">ADIAG_04045</name>
</gene>
<feature type="domain" description="WCX" evidence="3">
    <location>
        <begin position="245"/>
        <end position="315"/>
    </location>
</feature>
<evidence type="ECO:0000259" key="2">
    <source>
        <dbReference type="Pfam" id="PF19187"/>
    </source>
</evidence>
<evidence type="ECO:0000313" key="5">
    <source>
        <dbReference type="Proteomes" id="UP000012015"/>
    </source>
</evidence>
<dbReference type="Pfam" id="PF13280">
    <property type="entry name" value="WYL"/>
    <property type="match status" value="2"/>
</dbReference>
<dbReference type="PANTHER" id="PTHR34580">
    <property type="match status" value="1"/>
</dbReference>
<evidence type="ECO:0000259" key="1">
    <source>
        <dbReference type="Pfam" id="PF13280"/>
    </source>
</evidence>